<evidence type="ECO:0000256" key="1">
    <source>
        <dbReference type="SAM" id="MobiDB-lite"/>
    </source>
</evidence>
<evidence type="ECO:0000313" key="3">
    <source>
        <dbReference type="EMBL" id="KAK4519312.1"/>
    </source>
</evidence>
<feature type="domain" description="Myb-like" evidence="2">
    <location>
        <begin position="162"/>
        <end position="211"/>
    </location>
</feature>
<evidence type="ECO:0000313" key="4">
    <source>
        <dbReference type="Proteomes" id="UP001304243"/>
    </source>
</evidence>
<dbReference type="Pfam" id="PF13921">
    <property type="entry name" value="Myb_DNA-bind_6"/>
    <property type="match status" value="1"/>
</dbReference>
<dbReference type="AlphaFoldDB" id="A0AAN7DLQ0"/>
<dbReference type="InterPro" id="IPR001005">
    <property type="entry name" value="SANT/Myb"/>
</dbReference>
<comment type="caution">
    <text evidence="3">The sequence shown here is derived from an EMBL/GenBank/DDBJ whole genome shotgun (WGS) entry which is preliminary data.</text>
</comment>
<dbReference type="PROSITE" id="PS50090">
    <property type="entry name" value="MYB_LIKE"/>
    <property type="match status" value="2"/>
</dbReference>
<sequence>MDIKSLLCSPQSIETSNLYSSEQKTPIQFHQRQPSWSSSSCSSSPGSPASSSSSSSYYSIPSSPEIDIPSSPMTTSASVLSSSPSHTAASVASVVENTSSTSQRTNNNRHIHSQTRTPWSSEEDQLLQQGYSQGLSWAMISTVYLPHRSRGCCWGRFKTLQAKSLEQREWSDSEDRLLMLAIKKNSRLFKQAWKAVAQDMGNRNWKECEMRSTKVGSSSIIKKKTSRQS</sequence>
<proteinExistence type="predicted"/>
<dbReference type="Gene3D" id="1.10.10.60">
    <property type="entry name" value="Homeodomain-like"/>
    <property type="match status" value="2"/>
</dbReference>
<reference evidence="3 4" key="1">
    <citation type="submission" date="2022-11" db="EMBL/GenBank/DDBJ databases">
        <title>Mucor velutinosus strain NIH1002 WGS.</title>
        <authorList>
            <person name="Subramanian P."/>
            <person name="Mullikin J.C."/>
            <person name="Segre J.A."/>
            <person name="Zelazny A.M."/>
        </authorList>
    </citation>
    <scope>NUCLEOTIDE SEQUENCE [LARGE SCALE GENOMIC DNA]</scope>
    <source>
        <strain evidence="3 4">NIH1002</strain>
    </source>
</reference>
<dbReference type="GeneID" id="89953233"/>
<dbReference type="Proteomes" id="UP001304243">
    <property type="component" value="Unassembled WGS sequence"/>
</dbReference>
<name>A0AAN7DLQ0_9FUNG</name>
<gene>
    <name evidence="3" type="ORF">ATC70_009547</name>
</gene>
<dbReference type="CDD" id="cd00167">
    <property type="entry name" value="SANT"/>
    <property type="match status" value="1"/>
</dbReference>
<organism evidence="3 4">
    <name type="scientific">Mucor velutinosus</name>
    <dbReference type="NCBI Taxonomy" id="708070"/>
    <lineage>
        <taxon>Eukaryota</taxon>
        <taxon>Fungi</taxon>
        <taxon>Fungi incertae sedis</taxon>
        <taxon>Mucoromycota</taxon>
        <taxon>Mucoromycotina</taxon>
        <taxon>Mucoromycetes</taxon>
        <taxon>Mucorales</taxon>
        <taxon>Mucorineae</taxon>
        <taxon>Mucoraceae</taxon>
        <taxon>Mucor</taxon>
    </lineage>
</organism>
<keyword evidence="4" id="KW-1185">Reference proteome</keyword>
<dbReference type="SMART" id="SM00717">
    <property type="entry name" value="SANT"/>
    <property type="match status" value="2"/>
</dbReference>
<feature type="compositionally biased region" description="Polar residues" evidence="1">
    <location>
        <begin position="17"/>
        <end position="33"/>
    </location>
</feature>
<feature type="compositionally biased region" description="Low complexity" evidence="1">
    <location>
        <begin position="34"/>
        <end position="106"/>
    </location>
</feature>
<feature type="domain" description="Myb-like" evidence="2">
    <location>
        <begin position="116"/>
        <end position="161"/>
    </location>
</feature>
<dbReference type="SUPFAM" id="SSF46689">
    <property type="entry name" value="Homeodomain-like"/>
    <property type="match status" value="2"/>
</dbReference>
<dbReference type="EMBL" id="JASEJX010000012">
    <property type="protein sequence ID" value="KAK4519312.1"/>
    <property type="molecule type" value="Genomic_DNA"/>
</dbReference>
<accession>A0AAN7DLQ0</accession>
<protein>
    <recommendedName>
        <fullName evidence="2">Myb-like domain-containing protein</fullName>
    </recommendedName>
</protein>
<evidence type="ECO:0000259" key="2">
    <source>
        <dbReference type="PROSITE" id="PS50090"/>
    </source>
</evidence>
<dbReference type="RefSeq" id="XP_064685978.1">
    <property type="nucleotide sequence ID" value="XM_064828776.1"/>
</dbReference>
<dbReference type="InterPro" id="IPR009057">
    <property type="entry name" value="Homeodomain-like_sf"/>
</dbReference>
<feature type="region of interest" description="Disordered" evidence="1">
    <location>
        <begin position="17"/>
        <end position="123"/>
    </location>
</feature>